<keyword evidence="2" id="KW-1185">Reference proteome</keyword>
<evidence type="ECO:0000313" key="1">
    <source>
        <dbReference type="EMBL" id="MBL1379450.1"/>
    </source>
</evidence>
<dbReference type="NCBIfam" id="TIGR03011">
    <property type="entry name" value="sulf_tusB_dsrH"/>
    <property type="match status" value="1"/>
</dbReference>
<dbReference type="Proteomes" id="UP000638570">
    <property type="component" value="Unassembled WGS sequence"/>
</dbReference>
<dbReference type="PANTHER" id="PTHR37526">
    <property type="entry name" value="PROTEIN TUSB"/>
    <property type="match status" value="1"/>
</dbReference>
<reference evidence="2" key="1">
    <citation type="submission" date="2021-01" db="EMBL/GenBank/DDBJ databases">
        <title>Genome public.</title>
        <authorList>
            <person name="Liu C."/>
            <person name="Sun Q."/>
        </authorList>
    </citation>
    <scope>NUCLEOTIDE SEQUENCE [LARGE SCALE GENOMIC DNA]</scope>
    <source>
        <strain evidence="2">CGMCC 1.18722</strain>
    </source>
</reference>
<dbReference type="PANTHER" id="PTHR37526:SF1">
    <property type="entry name" value="PROTEIN TUSB"/>
    <property type="match status" value="1"/>
</dbReference>
<protein>
    <submittedName>
        <fullName evidence="1">Sulfurtransferase complex subunit TusB</fullName>
    </submittedName>
</protein>
<gene>
    <name evidence="1" type="primary">tusB</name>
    <name evidence="1" type="ORF">JKV55_19295</name>
</gene>
<proteinExistence type="predicted"/>
<dbReference type="InterPro" id="IPR007215">
    <property type="entry name" value="Sulphur_relay_TusB/DsrH"/>
</dbReference>
<sequence>MLHTVKHSPFSHRDLTQALFYMQEGDRLLLWQDAVIAAAVPAWRAPLQALSDSGCLYVLQEDLQARGLSSVLGESITMDELVGLVAEWGSPQAW</sequence>
<evidence type="ECO:0000313" key="2">
    <source>
        <dbReference type="Proteomes" id="UP000638570"/>
    </source>
</evidence>
<dbReference type="Gene3D" id="3.40.1260.10">
    <property type="entry name" value="DsrEFH-like"/>
    <property type="match status" value="1"/>
</dbReference>
<name>A0ABS1QX63_9GAMM</name>
<accession>A0ABS1QX63</accession>
<dbReference type="InterPro" id="IPR027396">
    <property type="entry name" value="DsrEFH-like"/>
</dbReference>
<comment type="caution">
    <text evidence="1">The sequence shown here is derived from an EMBL/GenBank/DDBJ whole genome shotgun (WGS) entry which is preliminary data.</text>
</comment>
<dbReference type="RefSeq" id="WP_202088765.1">
    <property type="nucleotide sequence ID" value="NZ_JAERTZ010000036.1"/>
</dbReference>
<dbReference type="EMBL" id="JAERTZ010000036">
    <property type="protein sequence ID" value="MBL1379450.1"/>
    <property type="molecule type" value="Genomic_DNA"/>
</dbReference>
<organism evidence="1 2">
    <name type="scientific">Zobellella iuensis</name>
    <dbReference type="NCBI Taxonomy" id="2803811"/>
    <lineage>
        <taxon>Bacteria</taxon>
        <taxon>Pseudomonadati</taxon>
        <taxon>Pseudomonadota</taxon>
        <taxon>Gammaproteobacteria</taxon>
        <taxon>Aeromonadales</taxon>
        <taxon>Aeromonadaceae</taxon>
        <taxon>Zobellella</taxon>
    </lineage>
</organism>
<dbReference type="SUPFAM" id="SSF75169">
    <property type="entry name" value="DsrEFH-like"/>
    <property type="match status" value="1"/>
</dbReference>
<dbReference type="Pfam" id="PF04077">
    <property type="entry name" value="DsrH"/>
    <property type="match status" value="1"/>
</dbReference>